<gene>
    <name evidence="2" type="ORF">AELLOGFF_03158</name>
</gene>
<evidence type="ECO:0000259" key="1">
    <source>
        <dbReference type="Pfam" id="PF14588"/>
    </source>
</evidence>
<dbReference type="CDD" id="cd02199">
    <property type="entry name" value="YjgF_YER057c_UK114_like_1"/>
    <property type="match status" value="1"/>
</dbReference>
<organism evidence="2 3">
    <name type="scientific">Mycolicibacterium vanbaalenii</name>
    <name type="common">Mycobacterium vanbaalenii</name>
    <dbReference type="NCBI Taxonomy" id="110539"/>
    <lineage>
        <taxon>Bacteria</taxon>
        <taxon>Bacillati</taxon>
        <taxon>Actinomycetota</taxon>
        <taxon>Actinomycetes</taxon>
        <taxon>Mycobacteriales</taxon>
        <taxon>Mycobacteriaceae</taxon>
        <taxon>Mycolicibacterium</taxon>
    </lineage>
</organism>
<accession>A0A5S9P6B2</accession>
<evidence type="ECO:0000313" key="3">
    <source>
        <dbReference type="Proteomes" id="UP000430146"/>
    </source>
</evidence>
<dbReference type="Pfam" id="PF14588">
    <property type="entry name" value="YjgF_endoribonc"/>
    <property type="match status" value="1"/>
</dbReference>
<dbReference type="PANTHER" id="PTHR43760">
    <property type="entry name" value="ENDORIBONUCLEASE-RELATED"/>
    <property type="match status" value="1"/>
</dbReference>
<dbReference type="SUPFAM" id="SSF55298">
    <property type="entry name" value="YjgF-like"/>
    <property type="match status" value="1"/>
</dbReference>
<dbReference type="PANTHER" id="PTHR43760:SF1">
    <property type="entry name" value="ENDORIBONUCLEASE L-PSP_CHORISMATE MUTASE-LIKE DOMAIN-CONTAINING PROTEIN"/>
    <property type="match status" value="1"/>
</dbReference>
<dbReference type="InterPro" id="IPR013813">
    <property type="entry name" value="Endoribo_LPSP/chorism_mut-like"/>
</dbReference>
<dbReference type="Proteomes" id="UP000430146">
    <property type="component" value="Unassembled WGS sequence"/>
</dbReference>
<sequence length="156" mass="15640">MTVVDRLLALGMVLPDPPAPKGAYFPSRRCGDQLWVSGATARREGVPALRGVVGADVDVEQAAEQAGSAALNLLGAIDAAVGLDGVTMVVALRGYVRAVPDFDAHPAVIDGASRVLLAGFGDDVGAHARTAIGVASLPGGACVELDLVVGVATAES</sequence>
<reference evidence="2 3" key="1">
    <citation type="submission" date="2019-11" db="EMBL/GenBank/DDBJ databases">
        <authorList>
            <person name="Holert J."/>
        </authorList>
    </citation>
    <scope>NUCLEOTIDE SEQUENCE [LARGE SCALE GENOMIC DNA]</scope>
    <source>
        <strain evidence="2">BC8_1</strain>
    </source>
</reference>
<name>A0A5S9P6B2_MYCVN</name>
<dbReference type="OrthoDB" id="9806229at2"/>
<proteinExistence type="predicted"/>
<dbReference type="AlphaFoldDB" id="A0A5S9P6B2"/>
<feature type="domain" description="Endoribonuclease L-PSP/chorismate mutase-like" evidence="1">
    <location>
        <begin position="6"/>
        <end position="133"/>
    </location>
</feature>
<dbReference type="InterPro" id="IPR035959">
    <property type="entry name" value="RutC-like_sf"/>
</dbReference>
<keyword evidence="3" id="KW-1185">Reference proteome</keyword>
<dbReference type="EMBL" id="CACSIP010000006">
    <property type="protein sequence ID" value="CAA0098699.1"/>
    <property type="molecule type" value="Genomic_DNA"/>
</dbReference>
<dbReference type="Gene3D" id="3.30.1330.40">
    <property type="entry name" value="RutC-like"/>
    <property type="match status" value="1"/>
</dbReference>
<protein>
    <recommendedName>
        <fullName evidence="1">Endoribonuclease L-PSP/chorismate mutase-like domain-containing protein</fullName>
    </recommendedName>
</protein>
<dbReference type="RefSeq" id="WP_159229512.1">
    <property type="nucleotide sequence ID" value="NZ_CACSIP010000006.1"/>
</dbReference>
<evidence type="ECO:0000313" key="2">
    <source>
        <dbReference type="EMBL" id="CAA0098699.1"/>
    </source>
</evidence>